<dbReference type="PANTHER" id="PTHR23088">
    <property type="entry name" value="NITRILASE-RELATED"/>
    <property type="match status" value="1"/>
</dbReference>
<dbReference type="CDD" id="cd07572">
    <property type="entry name" value="nit"/>
    <property type="match status" value="1"/>
</dbReference>
<dbReference type="InterPro" id="IPR036526">
    <property type="entry name" value="C-N_Hydrolase_sf"/>
</dbReference>
<dbReference type="Proteomes" id="UP000269793">
    <property type="component" value="Chromosome V"/>
</dbReference>
<sequence>MLHGGRLVQRLAPFRRVFSAMTSTPPTFRLQRTRVALVQLGGIGTDKSANLTRARSAILDAVQQAPQGAVDMVVLPECFNSPYSVDQFAKYAESFSGLYEQVKHMGHTETVSDGAHAWPIDNKDAEHPVTLSSQALEASPTLAMLSDVAKEMGVVLVGGSMPERDDATGRIYNTSCVLDAQGRVLSLHRKLHLFDIDIPGKMTFQESKTLAAGDRITVFDCSLGRFALGICYDLRFPENALIAARLGAGAILYPGAFNTTTGPVAWELLLRGRAIDNQVYTIGCSPARPPTGYPAWGHSTVVDPLGQVIVTCDEAETVVYASLDPERISDVRKMVPISTQRRFDVYPNVAAAP</sequence>
<dbReference type="GO" id="GO:0006107">
    <property type="term" value="P:oxaloacetate metabolic process"/>
    <property type="evidence" value="ECO:0007669"/>
    <property type="project" value="TreeGrafter"/>
</dbReference>
<dbReference type="VEuPathDB" id="FungiDB:DNF11_2981"/>
<dbReference type="InterPro" id="IPR003010">
    <property type="entry name" value="C-N_Hydrolase"/>
</dbReference>
<evidence type="ECO:0000313" key="3">
    <source>
        <dbReference type="EMBL" id="AYO43931.1"/>
    </source>
</evidence>
<dbReference type="InterPro" id="IPR045254">
    <property type="entry name" value="Nit1/2_C-N_Hydrolase"/>
</dbReference>
<protein>
    <submittedName>
        <fullName evidence="3">Putative hydrolase NIT3</fullName>
        <ecNumber evidence="3">3.5.-.-</ecNumber>
    </submittedName>
</protein>
<keyword evidence="1 3" id="KW-0378">Hydrolase</keyword>
<dbReference type="EMBL" id="CP033152">
    <property type="protein sequence ID" value="AYO43931.1"/>
    <property type="molecule type" value="Genomic_DNA"/>
</dbReference>
<dbReference type="GO" id="GO:0006528">
    <property type="term" value="P:asparagine metabolic process"/>
    <property type="evidence" value="ECO:0007669"/>
    <property type="project" value="TreeGrafter"/>
</dbReference>
<proteinExistence type="predicted"/>
<dbReference type="PANTHER" id="PTHR23088:SF30">
    <property type="entry name" value="OMEGA-AMIDASE NIT2"/>
    <property type="match status" value="1"/>
</dbReference>
<dbReference type="Pfam" id="PF00795">
    <property type="entry name" value="CN_hydrolase"/>
    <property type="match status" value="1"/>
</dbReference>
<dbReference type="InterPro" id="IPR001110">
    <property type="entry name" value="UPF0012_CS"/>
</dbReference>
<dbReference type="STRING" id="425264.A0A3G2S6Z8"/>
<reference evidence="3 4" key="1">
    <citation type="submission" date="2018-10" db="EMBL/GenBank/DDBJ databases">
        <title>Complete genome sequence of Malassezia restricta CBS 7877.</title>
        <authorList>
            <person name="Morand S.C."/>
            <person name="Bertignac M."/>
            <person name="Iltis A."/>
            <person name="Kolder I."/>
            <person name="Pirovano W."/>
            <person name="Jourdain R."/>
            <person name="Clavaud C."/>
        </authorList>
    </citation>
    <scope>NUCLEOTIDE SEQUENCE [LARGE SCALE GENOMIC DNA]</scope>
    <source>
        <strain evidence="3 4">CBS 7877</strain>
    </source>
</reference>
<dbReference type="GO" id="GO:0006541">
    <property type="term" value="P:glutamine metabolic process"/>
    <property type="evidence" value="ECO:0007669"/>
    <property type="project" value="TreeGrafter"/>
</dbReference>
<dbReference type="PROSITE" id="PS01227">
    <property type="entry name" value="UPF0012"/>
    <property type="match status" value="1"/>
</dbReference>
<dbReference type="GO" id="GO:0050152">
    <property type="term" value="F:omega-amidase activity"/>
    <property type="evidence" value="ECO:0007669"/>
    <property type="project" value="TreeGrafter"/>
</dbReference>
<evidence type="ECO:0000259" key="2">
    <source>
        <dbReference type="PROSITE" id="PS50263"/>
    </source>
</evidence>
<dbReference type="OrthoDB" id="10250282at2759"/>
<name>A0A3G2S6Z8_MALR7</name>
<dbReference type="FunFam" id="3.60.110.10:FF:000023">
    <property type="entry name" value="Related to NIT3-nitrilase"/>
    <property type="match status" value="1"/>
</dbReference>
<dbReference type="SUPFAM" id="SSF56317">
    <property type="entry name" value="Carbon-nitrogen hydrolase"/>
    <property type="match status" value="1"/>
</dbReference>
<dbReference type="EC" id="3.5.-.-" evidence="3"/>
<dbReference type="Gene3D" id="3.60.110.10">
    <property type="entry name" value="Carbon-nitrogen hydrolase"/>
    <property type="match status" value="1"/>
</dbReference>
<keyword evidence="4" id="KW-1185">Reference proteome</keyword>
<organism evidence="3 4">
    <name type="scientific">Malassezia restricta (strain ATCC 96810 / NBRC 103918 / CBS 7877)</name>
    <name type="common">Seborrheic dermatitis infection agent</name>
    <dbReference type="NCBI Taxonomy" id="425264"/>
    <lineage>
        <taxon>Eukaryota</taxon>
        <taxon>Fungi</taxon>
        <taxon>Dikarya</taxon>
        <taxon>Basidiomycota</taxon>
        <taxon>Ustilaginomycotina</taxon>
        <taxon>Malasseziomycetes</taxon>
        <taxon>Malasseziales</taxon>
        <taxon>Malasseziaceae</taxon>
        <taxon>Malassezia</taxon>
    </lineage>
</organism>
<feature type="domain" description="CN hydrolase" evidence="2">
    <location>
        <begin position="33"/>
        <end position="325"/>
    </location>
</feature>
<evidence type="ECO:0000313" key="4">
    <source>
        <dbReference type="Proteomes" id="UP000269793"/>
    </source>
</evidence>
<evidence type="ECO:0000256" key="1">
    <source>
        <dbReference type="ARBA" id="ARBA00022801"/>
    </source>
</evidence>
<gene>
    <name evidence="3" type="primary">NIT3</name>
    <name evidence="3" type="ORF">DNF11_2981</name>
</gene>
<dbReference type="GO" id="GO:0005739">
    <property type="term" value="C:mitochondrion"/>
    <property type="evidence" value="ECO:0007669"/>
    <property type="project" value="TreeGrafter"/>
</dbReference>
<dbReference type="AlphaFoldDB" id="A0A3G2S6Z8"/>
<accession>A0A3G2S6Z8</accession>
<dbReference type="PROSITE" id="PS50263">
    <property type="entry name" value="CN_HYDROLASE"/>
    <property type="match status" value="1"/>
</dbReference>